<dbReference type="AlphaFoldDB" id="A0A9X4QVN4"/>
<evidence type="ECO:0000313" key="2">
    <source>
        <dbReference type="EMBL" id="MDG0813551.1"/>
    </source>
</evidence>
<organism evidence="2 3">
    <name type="scientific">Cohnella rhizosphaerae</name>
    <dbReference type="NCBI Taxonomy" id="1457232"/>
    <lineage>
        <taxon>Bacteria</taxon>
        <taxon>Bacillati</taxon>
        <taxon>Bacillota</taxon>
        <taxon>Bacilli</taxon>
        <taxon>Bacillales</taxon>
        <taxon>Paenibacillaceae</taxon>
        <taxon>Cohnella</taxon>
    </lineage>
</organism>
<dbReference type="RefSeq" id="WP_277537559.1">
    <property type="nucleotide sequence ID" value="NZ_JAPDIA010000008.1"/>
</dbReference>
<proteinExistence type="predicted"/>
<protein>
    <submittedName>
        <fullName evidence="2">Uncharacterized protein</fullName>
    </submittedName>
</protein>
<evidence type="ECO:0000256" key="1">
    <source>
        <dbReference type="SAM" id="MobiDB-lite"/>
    </source>
</evidence>
<feature type="region of interest" description="Disordered" evidence="1">
    <location>
        <begin position="50"/>
        <end position="77"/>
    </location>
</feature>
<dbReference type="Proteomes" id="UP001153404">
    <property type="component" value="Unassembled WGS sequence"/>
</dbReference>
<accession>A0A9X4QVN4</accession>
<comment type="caution">
    <text evidence="2">The sequence shown here is derived from an EMBL/GenBank/DDBJ whole genome shotgun (WGS) entry which is preliminary data.</text>
</comment>
<name>A0A9X4QVN4_9BACL</name>
<reference evidence="2" key="1">
    <citation type="submission" date="2022-10" db="EMBL/GenBank/DDBJ databases">
        <title>Comparative genomic analysis of Cohnella hashimotonis sp. nov., isolated from the International Space Station.</title>
        <authorList>
            <person name="Simpson A."/>
            <person name="Venkateswaran K."/>
        </authorList>
    </citation>
    <scope>NUCLEOTIDE SEQUENCE</scope>
    <source>
        <strain evidence="2">DSM 28161</strain>
    </source>
</reference>
<sequence>MADIAELTVEPLLDRIYAGDRVLLRATVKLTDGERLIVTQEAEIAVAAEEQGGDRNRERENAVCGQNGWNGRAEGGI</sequence>
<dbReference type="EMBL" id="JAPDIA010000008">
    <property type="protein sequence ID" value="MDG0813551.1"/>
    <property type="molecule type" value="Genomic_DNA"/>
</dbReference>
<keyword evidence="3" id="KW-1185">Reference proteome</keyword>
<gene>
    <name evidence="2" type="ORF">OMP40_32855</name>
</gene>
<feature type="compositionally biased region" description="Basic and acidic residues" evidence="1">
    <location>
        <begin position="52"/>
        <end position="61"/>
    </location>
</feature>
<evidence type="ECO:0000313" key="3">
    <source>
        <dbReference type="Proteomes" id="UP001153404"/>
    </source>
</evidence>